<dbReference type="SMART" id="SM00248">
    <property type="entry name" value="ANK"/>
    <property type="match status" value="2"/>
</dbReference>
<evidence type="ECO:0000256" key="1">
    <source>
        <dbReference type="ARBA" id="ARBA00022737"/>
    </source>
</evidence>
<evidence type="ECO:0000256" key="4">
    <source>
        <dbReference type="SAM" id="MobiDB-lite"/>
    </source>
</evidence>
<comment type="caution">
    <text evidence="5">The sequence shown here is derived from an EMBL/GenBank/DDBJ whole genome shotgun (WGS) entry which is preliminary data.</text>
</comment>
<evidence type="ECO:0000313" key="6">
    <source>
        <dbReference type="Proteomes" id="UP000299102"/>
    </source>
</evidence>
<dbReference type="InterPro" id="IPR002110">
    <property type="entry name" value="Ankyrin_rpt"/>
</dbReference>
<sequence length="216" mass="23843">MTSDFSGITSPDSGTFISIAEATFEFLQSPKVVVLVVLVKWLAFLDWRGQNLRGLVLRKECPDCLFRSEDRETAEERFIIYKDRIPQYITVTKEVAVKACNIRMVQSLVSLKCSTDNIDNDGNTVYHYAAASNKEIITALANNSAPNLNLYNNQGYTPLHMACLANAPECVRALLLAGADVNFTADKGVKSTTTLPEGRSRDIDIGGPYDGRAIDR</sequence>
<evidence type="ECO:0000313" key="5">
    <source>
        <dbReference type="EMBL" id="GBP75695.1"/>
    </source>
</evidence>
<keyword evidence="1" id="KW-0677">Repeat</keyword>
<protein>
    <submittedName>
        <fullName evidence="5">Uncharacterized protein</fullName>
    </submittedName>
</protein>
<feature type="region of interest" description="Disordered" evidence="4">
    <location>
        <begin position="194"/>
        <end position="216"/>
    </location>
</feature>
<evidence type="ECO:0000256" key="2">
    <source>
        <dbReference type="ARBA" id="ARBA00023043"/>
    </source>
</evidence>
<dbReference type="EMBL" id="BGZK01001258">
    <property type="protein sequence ID" value="GBP75695.1"/>
    <property type="molecule type" value="Genomic_DNA"/>
</dbReference>
<dbReference type="InterPro" id="IPR036770">
    <property type="entry name" value="Ankyrin_rpt-contain_sf"/>
</dbReference>
<gene>
    <name evidence="5" type="ORF">EVAR_98545_1</name>
</gene>
<dbReference type="InterPro" id="IPR050745">
    <property type="entry name" value="Multifunctional_regulatory"/>
</dbReference>
<dbReference type="STRING" id="151549.A0A4C1YMX3"/>
<dbReference type="OrthoDB" id="10021675at2759"/>
<accession>A0A4C1YMX3</accession>
<evidence type="ECO:0000256" key="3">
    <source>
        <dbReference type="PROSITE-ProRule" id="PRU00023"/>
    </source>
</evidence>
<dbReference type="SUPFAM" id="SSF48403">
    <property type="entry name" value="Ankyrin repeat"/>
    <property type="match status" value="1"/>
</dbReference>
<dbReference type="PANTHER" id="PTHR24189:SF50">
    <property type="entry name" value="ANKYRIN REPEAT AND SOCS BOX PROTEIN 2"/>
    <property type="match status" value="1"/>
</dbReference>
<dbReference type="AlphaFoldDB" id="A0A4C1YMX3"/>
<feature type="repeat" description="ANK" evidence="3">
    <location>
        <begin position="154"/>
        <end position="186"/>
    </location>
</feature>
<dbReference type="Proteomes" id="UP000299102">
    <property type="component" value="Unassembled WGS sequence"/>
</dbReference>
<dbReference type="PANTHER" id="PTHR24189">
    <property type="entry name" value="MYOTROPHIN"/>
    <property type="match status" value="1"/>
</dbReference>
<keyword evidence="2 3" id="KW-0040">ANK repeat</keyword>
<dbReference type="Gene3D" id="1.25.40.20">
    <property type="entry name" value="Ankyrin repeat-containing domain"/>
    <property type="match status" value="1"/>
</dbReference>
<reference evidence="5 6" key="1">
    <citation type="journal article" date="2019" name="Commun. Biol.">
        <title>The bagworm genome reveals a unique fibroin gene that provides high tensile strength.</title>
        <authorList>
            <person name="Kono N."/>
            <person name="Nakamura H."/>
            <person name="Ohtoshi R."/>
            <person name="Tomita M."/>
            <person name="Numata K."/>
            <person name="Arakawa K."/>
        </authorList>
    </citation>
    <scope>NUCLEOTIDE SEQUENCE [LARGE SCALE GENOMIC DNA]</scope>
</reference>
<dbReference type="PROSITE" id="PS50297">
    <property type="entry name" value="ANK_REP_REGION"/>
    <property type="match status" value="1"/>
</dbReference>
<organism evidence="5 6">
    <name type="scientific">Eumeta variegata</name>
    <name type="common">Bagworm moth</name>
    <name type="synonym">Eumeta japonica</name>
    <dbReference type="NCBI Taxonomy" id="151549"/>
    <lineage>
        <taxon>Eukaryota</taxon>
        <taxon>Metazoa</taxon>
        <taxon>Ecdysozoa</taxon>
        <taxon>Arthropoda</taxon>
        <taxon>Hexapoda</taxon>
        <taxon>Insecta</taxon>
        <taxon>Pterygota</taxon>
        <taxon>Neoptera</taxon>
        <taxon>Endopterygota</taxon>
        <taxon>Lepidoptera</taxon>
        <taxon>Glossata</taxon>
        <taxon>Ditrysia</taxon>
        <taxon>Tineoidea</taxon>
        <taxon>Psychidae</taxon>
        <taxon>Oiketicinae</taxon>
        <taxon>Eumeta</taxon>
    </lineage>
</organism>
<keyword evidence="6" id="KW-1185">Reference proteome</keyword>
<proteinExistence type="predicted"/>
<name>A0A4C1YMX3_EUMVA</name>
<dbReference type="PROSITE" id="PS50088">
    <property type="entry name" value="ANK_REPEAT"/>
    <property type="match status" value="1"/>
</dbReference>
<dbReference type="Pfam" id="PF12796">
    <property type="entry name" value="Ank_2"/>
    <property type="match status" value="1"/>
</dbReference>